<dbReference type="KEGG" id="bbes:BESB_017290"/>
<dbReference type="RefSeq" id="XP_029216420.1">
    <property type="nucleotide sequence ID" value="XM_029360444.1"/>
</dbReference>
<comment type="caution">
    <text evidence="2">The sequence shown here is derived from an EMBL/GenBank/DDBJ whole genome shotgun (WGS) entry which is preliminary data.</text>
</comment>
<name>A0A2A9M7Z5_BESBE</name>
<dbReference type="EMBL" id="NWUJ01000011">
    <property type="protein sequence ID" value="PFH32411.1"/>
    <property type="molecule type" value="Genomic_DNA"/>
</dbReference>
<dbReference type="GeneID" id="40306790"/>
<dbReference type="Proteomes" id="UP000224006">
    <property type="component" value="Chromosome X"/>
</dbReference>
<feature type="region of interest" description="Disordered" evidence="1">
    <location>
        <begin position="197"/>
        <end position="217"/>
    </location>
</feature>
<sequence length="282" mass="29707">MDGTHPAAVPAHLRRRLGVVFAASAVFGSCLALLPLAKVQADGESVAASGSSQLHFPRSSLSTPLEASPQTLTPPPLPSDLEASAQREPPAPAAERRGGTSAGDSRAQLATSESMSEGRAQPAAREGTGERDDDARLGSAPPPPPRAAADMLLGGRRQRCSTCTLQRAGGVSLLLLATLGVLKRRYTLSRIRGEAERRDTQLQSAVESSAKGDGYGSAAAPALQQELSARSDGLPSHSHPVLESVLRFKDRLLYFSLLWWVTTVMDVFGRGAEFGLFHLPAV</sequence>
<evidence type="ECO:0000313" key="3">
    <source>
        <dbReference type="Proteomes" id="UP000224006"/>
    </source>
</evidence>
<protein>
    <submittedName>
        <fullName evidence="2">Uncharacterized protein</fullName>
    </submittedName>
</protein>
<accession>A0A2A9M7Z5</accession>
<organism evidence="2 3">
    <name type="scientific">Besnoitia besnoiti</name>
    <name type="common">Apicomplexan protozoan</name>
    <dbReference type="NCBI Taxonomy" id="94643"/>
    <lineage>
        <taxon>Eukaryota</taxon>
        <taxon>Sar</taxon>
        <taxon>Alveolata</taxon>
        <taxon>Apicomplexa</taxon>
        <taxon>Conoidasida</taxon>
        <taxon>Coccidia</taxon>
        <taxon>Eucoccidiorida</taxon>
        <taxon>Eimeriorina</taxon>
        <taxon>Sarcocystidae</taxon>
        <taxon>Besnoitia</taxon>
    </lineage>
</organism>
<feature type="region of interest" description="Disordered" evidence="1">
    <location>
        <begin position="50"/>
        <end position="150"/>
    </location>
</feature>
<dbReference type="VEuPathDB" id="ToxoDB:BESB_017290"/>
<reference evidence="2 3" key="1">
    <citation type="submission" date="2017-09" db="EMBL/GenBank/DDBJ databases">
        <title>Genome sequencing of Besnoitia besnoiti strain Bb-Ger1.</title>
        <authorList>
            <person name="Schares G."/>
            <person name="Venepally P."/>
            <person name="Lorenzi H.A."/>
        </authorList>
    </citation>
    <scope>NUCLEOTIDE SEQUENCE [LARGE SCALE GENOMIC DNA]</scope>
    <source>
        <strain evidence="2 3">Bb-Ger1</strain>
    </source>
</reference>
<evidence type="ECO:0000313" key="2">
    <source>
        <dbReference type="EMBL" id="PFH32411.1"/>
    </source>
</evidence>
<dbReference type="AlphaFoldDB" id="A0A2A9M7Z5"/>
<gene>
    <name evidence="2" type="ORF">BESB_017290</name>
</gene>
<keyword evidence="3" id="KW-1185">Reference proteome</keyword>
<evidence type="ECO:0000256" key="1">
    <source>
        <dbReference type="SAM" id="MobiDB-lite"/>
    </source>
</evidence>
<proteinExistence type="predicted"/>
<feature type="compositionally biased region" description="Basic and acidic residues" evidence="1">
    <location>
        <begin position="127"/>
        <end position="136"/>
    </location>
</feature>
<feature type="compositionally biased region" description="Polar residues" evidence="1">
    <location>
        <begin position="50"/>
        <end position="65"/>
    </location>
</feature>